<accession>A0A3P7JEM0</accession>
<feature type="non-terminal residue" evidence="1">
    <location>
        <position position="79"/>
    </location>
</feature>
<gene>
    <name evidence="1" type="ORF">SVUK_LOCUS19089</name>
</gene>
<dbReference type="Proteomes" id="UP000270094">
    <property type="component" value="Unassembled WGS sequence"/>
</dbReference>
<dbReference type="EMBL" id="UYYB01127519">
    <property type="protein sequence ID" value="VDM84091.1"/>
    <property type="molecule type" value="Genomic_DNA"/>
</dbReference>
<evidence type="ECO:0000313" key="2">
    <source>
        <dbReference type="Proteomes" id="UP000270094"/>
    </source>
</evidence>
<dbReference type="OrthoDB" id="10059330at2759"/>
<sequence length="79" mass="9095">MLAIRRLLTVETPTVCSRVTFHNRSSVPRVVDDREKARALPDDAGYVYRYHRPGVDPLPRIPGCRVPVARPSYHIRDAW</sequence>
<dbReference type="AlphaFoldDB" id="A0A3P7JEM0"/>
<protein>
    <submittedName>
        <fullName evidence="1">Uncharacterized protein</fullName>
    </submittedName>
</protein>
<reference evidence="1 2" key="1">
    <citation type="submission" date="2018-11" db="EMBL/GenBank/DDBJ databases">
        <authorList>
            <consortium name="Pathogen Informatics"/>
        </authorList>
    </citation>
    <scope>NUCLEOTIDE SEQUENCE [LARGE SCALE GENOMIC DNA]</scope>
</reference>
<keyword evidence="2" id="KW-1185">Reference proteome</keyword>
<evidence type="ECO:0000313" key="1">
    <source>
        <dbReference type="EMBL" id="VDM84091.1"/>
    </source>
</evidence>
<name>A0A3P7JEM0_STRVU</name>
<organism evidence="1 2">
    <name type="scientific">Strongylus vulgaris</name>
    <name type="common">Blood worm</name>
    <dbReference type="NCBI Taxonomy" id="40348"/>
    <lineage>
        <taxon>Eukaryota</taxon>
        <taxon>Metazoa</taxon>
        <taxon>Ecdysozoa</taxon>
        <taxon>Nematoda</taxon>
        <taxon>Chromadorea</taxon>
        <taxon>Rhabditida</taxon>
        <taxon>Rhabditina</taxon>
        <taxon>Rhabditomorpha</taxon>
        <taxon>Strongyloidea</taxon>
        <taxon>Strongylidae</taxon>
        <taxon>Strongylus</taxon>
    </lineage>
</organism>
<proteinExistence type="predicted"/>